<sequence>MQLPPHPQFLFSIQCSIHATTSFLPLRHQPFTPQHLRIASNTSRTSFSPHHHDRPLIATASDISLFFYSPHPHLFFSIQRFNRAAASFLPHLHDTVLHFSSPHAQTTSFATNPFTPQHLRTASSASWTIFHLTTATNHLLSPCQTSSSFSLACALTSSSPSNASFALHPHFFLSSVTPCSTPLLLTAKFCSHSVASLLPAKTIVSVLTPTNCLQHLSDLFFT</sequence>
<dbReference type="EMBL" id="MU967769">
    <property type="protein sequence ID" value="KAK6645922.1"/>
    <property type="molecule type" value="Genomic_DNA"/>
</dbReference>
<proteinExistence type="predicted"/>
<comment type="caution">
    <text evidence="1">The sequence shown here is derived from an EMBL/GenBank/DDBJ whole genome shotgun (WGS) entry which is preliminary data.</text>
</comment>
<reference evidence="1" key="1">
    <citation type="submission" date="2023-07" db="EMBL/GenBank/DDBJ databases">
        <title>WGS assembly of Phaseolus vulgaris.</title>
        <authorList>
            <person name="Schmutz J."/>
            <person name="Mcclean P."/>
            <person name="Shu S."/>
            <person name="Cregan P."/>
            <person name="Rokhsar D."/>
            <person name="Jackson S."/>
        </authorList>
    </citation>
    <scope>NUCLEOTIDE SEQUENCE</scope>
</reference>
<gene>
    <name evidence="1" type="ORF">PHAVU_L001859</name>
</gene>
<accession>A0ACC3P0N7</accession>
<protein>
    <submittedName>
        <fullName evidence="1">Uncharacterized protein</fullName>
    </submittedName>
</protein>
<dbReference type="Proteomes" id="UP000000226">
    <property type="component" value="Unassembled WGS sequence"/>
</dbReference>
<evidence type="ECO:0000313" key="2">
    <source>
        <dbReference type="Proteomes" id="UP000000226"/>
    </source>
</evidence>
<evidence type="ECO:0000313" key="1">
    <source>
        <dbReference type="EMBL" id="KAK6645922.1"/>
    </source>
</evidence>
<keyword evidence="2" id="KW-1185">Reference proteome</keyword>
<name>A0ACC3P0N7_PHAVU</name>
<organism evidence="1 2">
    <name type="scientific">Phaseolus vulgaris</name>
    <name type="common">Kidney bean</name>
    <name type="synonym">French bean</name>
    <dbReference type="NCBI Taxonomy" id="3885"/>
    <lineage>
        <taxon>Eukaryota</taxon>
        <taxon>Viridiplantae</taxon>
        <taxon>Streptophyta</taxon>
        <taxon>Embryophyta</taxon>
        <taxon>Tracheophyta</taxon>
        <taxon>Spermatophyta</taxon>
        <taxon>Magnoliopsida</taxon>
        <taxon>eudicotyledons</taxon>
        <taxon>Gunneridae</taxon>
        <taxon>Pentapetalae</taxon>
        <taxon>rosids</taxon>
        <taxon>fabids</taxon>
        <taxon>Fabales</taxon>
        <taxon>Fabaceae</taxon>
        <taxon>Papilionoideae</taxon>
        <taxon>50 kb inversion clade</taxon>
        <taxon>NPAAA clade</taxon>
        <taxon>indigoferoid/millettioid clade</taxon>
        <taxon>Phaseoleae</taxon>
        <taxon>Phaseolus</taxon>
    </lineage>
</organism>